<dbReference type="AlphaFoldDB" id="A0AB34L264"/>
<dbReference type="InterPro" id="IPR013154">
    <property type="entry name" value="ADH-like_N"/>
</dbReference>
<feature type="domain" description="Enoyl reductase (ER)" evidence="7">
    <location>
        <begin position="13"/>
        <end position="381"/>
    </location>
</feature>
<dbReference type="InterPro" id="IPR020843">
    <property type="entry name" value="ER"/>
</dbReference>
<organism evidence="8 9">
    <name type="scientific">Cladosporium halotolerans</name>
    <dbReference type="NCBI Taxonomy" id="1052096"/>
    <lineage>
        <taxon>Eukaryota</taxon>
        <taxon>Fungi</taxon>
        <taxon>Dikarya</taxon>
        <taxon>Ascomycota</taxon>
        <taxon>Pezizomycotina</taxon>
        <taxon>Dothideomycetes</taxon>
        <taxon>Dothideomycetidae</taxon>
        <taxon>Cladosporiales</taxon>
        <taxon>Cladosporiaceae</taxon>
        <taxon>Cladosporium</taxon>
    </lineage>
</organism>
<comment type="cofactor">
    <cofactor evidence="1 6">
        <name>Zn(2+)</name>
        <dbReference type="ChEBI" id="CHEBI:29105"/>
    </cofactor>
</comment>
<dbReference type="GO" id="GO:0016491">
    <property type="term" value="F:oxidoreductase activity"/>
    <property type="evidence" value="ECO:0007669"/>
    <property type="project" value="UniProtKB-KW"/>
</dbReference>
<evidence type="ECO:0000256" key="1">
    <source>
        <dbReference type="ARBA" id="ARBA00001947"/>
    </source>
</evidence>
<dbReference type="PANTHER" id="PTHR43350:SF2">
    <property type="entry name" value="GROES-LIKE ZINC-BINDING ALCOHOL DEHYDROGENASE FAMILY PROTEIN"/>
    <property type="match status" value="1"/>
</dbReference>
<dbReference type="InterPro" id="IPR011032">
    <property type="entry name" value="GroES-like_sf"/>
</dbReference>
<protein>
    <recommendedName>
        <fullName evidence="7">Enoyl reductase (ER) domain-containing protein</fullName>
    </recommendedName>
</protein>
<evidence type="ECO:0000259" key="7">
    <source>
        <dbReference type="SMART" id="SM00829"/>
    </source>
</evidence>
<comment type="similarity">
    <text evidence="2 6">Belongs to the zinc-containing alcohol dehydrogenase family.</text>
</comment>
<evidence type="ECO:0000313" key="9">
    <source>
        <dbReference type="Proteomes" id="UP000803884"/>
    </source>
</evidence>
<gene>
    <name evidence="8" type="ORF">WHR41_01345</name>
</gene>
<dbReference type="InterPro" id="IPR002328">
    <property type="entry name" value="ADH_Zn_CS"/>
</dbReference>
<evidence type="ECO:0000313" key="8">
    <source>
        <dbReference type="EMBL" id="KAL1590242.1"/>
    </source>
</evidence>
<evidence type="ECO:0000256" key="2">
    <source>
        <dbReference type="ARBA" id="ARBA00008072"/>
    </source>
</evidence>
<dbReference type="Proteomes" id="UP000803884">
    <property type="component" value="Unassembled WGS sequence"/>
</dbReference>
<dbReference type="PANTHER" id="PTHR43350">
    <property type="entry name" value="NAD-DEPENDENT ALCOHOL DEHYDROGENASE"/>
    <property type="match status" value="1"/>
</dbReference>
<evidence type="ECO:0000256" key="4">
    <source>
        <dbReference type="ARBA" id="ARBA00022833"/>
    </source>
</evidence>
<dbReference type="InterPro" id="IPR013149">
    <property type="entry name" value="ADH-like_C"/>
</dbReference>
<proteinExistence type="inferred from homology"/>
<dbReference type="PROSITE" id="PS00059">
    <property type="entry name" value="ADH_ZINC"/>
    <property type="match status" value="1"/>
</dbReference>
<dbReference type="SMART" id="SM00829">
    <property type="entry name" value="PKS_ER"/>
    <property type="match status" value="1"/>
</dbReference>
<dbReference type="InterPro" id="IPR036291">
    <property type="entry name" value="NAD(P)-bd_dom_sf"/>
</dbReference>
<dbReference type="Pfam" id="PF00107">
    <property type="entry name" value="ADH_zinc_N"/>
    <property type="match status" value="1"/>
</dbReference>
<keyword evidence="3 6" id="KW-0479">Metal-binding</keyword>
<sequence>MSSSNGKAIICRDTLANGGWKLEDVSVRQPGEGELLVEMVASGVCHTDVLIGGLPNGAAPIAFYPRVLGHEGSGYVRSVGPGVTVAKAGDPVLLSFASCESCAICLASQHSHCVYANELNFGPQPPTFGAPNDAANPSVPGAFFGQSSFASLSIVRQSSVVNASSLVSSKAELQLLAPLGCGVQTGAGTIINAANAQPRDIVCVLGLGGVGLSAIMGAKIQGCRRIIGVDRVASRLELAKAMGATHVIDTSKFGEGETLASAVRAVSEDLGPTVTVDTTGVPALIKAMVEFSRNRGKILQVGSAPFDFKLELSVFDFMVRGLQYIGAVEGQAHPPEFVPKMVRWYKEGKFPVDKMMKLMPAEEFEKAVKEMHDGTTIKPILTWS</sequence>
<keyword evidence="9" id="KW-1185">Reference proteome</keyword>
<comment type="caution">
    <text evidence="8">The sequence shown here is derived from an EMBL/GenBank/DDBJ whole genome shotgun (WGS) entry which is preliminary data.</text>
</comment>
<dbReference type="EMBL" id="JAAQHG020000003">
    <property type="protein sequence ID" value="KAL1590242.1"/>
    <property type="molecule type" value="Genomic_DNA"/>
</dbReference>
<evidence type="ECO:0000256" key="5">
    <source>
        <dbReference type="ARBA" id="ARBA00023002"/>
    </source>
</evidence>
<dbReference type="SUPFAM" id="SSF50129">
    <property type="entry name" value="GroES-like"/>
    <property type="match status" value="1"/>
</dbReference>
<dbReference type="Gene3D" id="3.40.50.720">
    <property type="entry name" value="NAD(P)-binding Rossmann-like Domain"/>
    <property type="match status" value="1"/>
</dbReference>
<evidence type="ECO:0000256" key="3">
    <source>
        <dbReference type="ARBA" id="ARBA00022723"/>
    </source>
</evidence>
<dbReference type="GO" id="GO:0008270">
    <property type="term" value="F:zinc ion binding"/>
    <property type="evidence" value="ECO:0007669"/>
    <property type="project" value="InterPro"/>
</dbReference>
<dbReference type="Gene3D" id="3.90.180.10">
    <property type="entry name" value="Medium-chain alcohol dehydrogenases, catalytic domain"/>
    <property type="match status" value="1"/>
</dbReference>
<dbReference type="Pfam" id="PF08240">
    <property type="entry name" value="ADH_N"/>
    <property type="match status" value="1"/>
</dbReference>
<dbReference type="SUPFAM" id="SSF51735">
    <property type="entry name" value="NAD(P)-binding Rossmann-fold domains"/>
    <property type="match status" value="1"/>
</dbReference>
<dbReference type="GeneID" id="96002789"/>
<dbReference type="CDD" id="cd08278">
    <property type="entry name" value="benzyl_alcohol_DH"/>
    <property type="match status" value="1"/>
</dbReference>
<reference evidence="8 9" key="1">
    <citation type="journal article" date="2020" name="Microbiol. Resour. Announc.">
        <title>Draft Genome Sequence of a Cladosporium Species Isolated from the Mesophotic Ascidian Didemnum maculosum.</title>
        <authorList>
            <person name="Gioti A."/>
            <person name="Siaperas R."/>
            <person name="Nikolaivits E."/>
            <person name="Le Goff G."/>
            <person name="Ouazzani J."/>
            <person name="Kotoulas G."/>
            <person name="Topakas E."/>
        </authorList>
    </citation>
    <scope>NUCLEOTIDE SEQUENCE [LARGE SCALE GENOMIC DNA]</scope>
    <source>
        <strain evidence="8 9">TM138-S3</strain>
    </source>
</reference>
<dbReference type="RefSeq" id="XP_069233347.1">
    <property type="nucleotide sequence ID" value="XM_069369951.1"/>
</dbReference>
<evidence type="ECO:0000256" key="6">
    <source>
        <dbReference type="RuleBase" id="RU361277"/>
    </source>
</evidence>
<name>A0AB34L264_9PEZI</name>
<keyword evidence="5" id="KW-0560">Oxidoreductase</keyword>
<accession>A0AB34L264</accession>
<keyword evidence="4 6" id="KW-0862">Zinc</keyword>